<evidence type="ECO:0000259" key="4">
    <source>
        <dbReference type="Pfam" id="PF02558"/>
    </source>
</evidence>
<dbReference type="InterPro" id="IPR008927">
    <property type="entry name" value="6-PGluconate_DH-like_C_sf"/>
</dbReference>
<name>A0ABN1Y1V9_9PSEU</name>
<feature type="domain" description="Ketopantoate reductase C-terminal" evidence="5">
    <location>
        <begin position="214"/>
        <end position="305"/>
    </location>
</feature>
<evidence type="ECO:0000256" key="3">
    <source>
        <dbReference type="ARBA" id="ARBA00023002"/>
    </source>
</evidence>
<evidence type="ECO:0000256" key="1">
    <source>
        <dbReference type="ARBA" id="ARBA00007870"/>
    </source>
</evidence>
<dbReference type="Gene3D" id="1.10.1040.10">
    <property type="entry name" value="N-(1-d-carboxylethyl)-l-norvaline Dehydrogenase, domain 2"/>
    <property type="match status" value="1"/>
</dbReference>
<gene>
    <name evidence="6" type="ORF">GCM10009613_45520</name>
</gene>
<comment type="caution">
    <text evidence="6">The sequence shown here is derived from an EMBL/GenBank/DDBJ whole genome shotgun (WGS) entry which is preliminary data.</text>
</comment>
<dbReference type="InterPro" id="IPR050838">
    <property type="entry name" value="Ketopantoate_reductase"/>
</dbReference>
<organism evidence="6 7">
    <name type="scientific">Pseudonocardia kongjuensis</name>
    <dbReference type="NCBI Taxonomy" id="102227"/>
    <lineage>
        <taxon>Bacteria</taxon>
        <taxon>Bacillati</taxon>
        <taxon>Actinomycetota</taxon>
        <taxon>Actinomycetes</taxon>
        <taxon>Pseudonocardiales</taxon>
        <taxon>Pseudonocardiaceae</taxon>
        <taxon>Pseudonocardia</taxon>
    </lineage>
</organism>
<reference evidence="6 7" key="1">
    <citation type="journal article" date="2019" name="Int. J. Syst. Evol. Microbiol.">
        <title>The Global Catalogue of Microorganisms (GCM) 10K type strain sequencing project: providing services to taxonomists for standard genome sequencing and annotation.</title>
        <authorList>
            <consortium name="The Broad Institute Genomics Platform"/>
            <consortium name="The Broad Institute Genome Sequencing Center for Infectious Disease"/>
            <person name="Wu L."/>
            <person name="Ma J."/>
        </authorList>
    </citation>
    <scope>NUCLEOTIDE SEQUENCE [LARGE SCALE GENOMIC DNA]</scope>
    <source>
        <strain evidence="6 7">JCM 11896</strain>
    </source>
</reference>
<sequence>MSRYVVIGAGAVGATLAAELHLAGVPVVLVARGEHGAILRRDGLRYVRPDGELRVPVPTVDGPAGIDLTPDDVLVLATKTQDAESALAQWAWRPVGDRAAAEVLPVITLQNGLDTERAALRRFATVWAAVSWSPSEFVTPGEIAVPAAPAVGVLWIGRYPAGGDPRLAAVADELRSARHLVEPVQDIARWKAGKLLPILGNALDALYAPGPLRDAAAAALRDEAREVYRAAGVDPADLRAETTLDLTRFAPAPIPGRPTGGRSTWQSLARGVSPETDFLNGEITLLARLHGVPAPHNAAVTARLQRAVRERTPAGSLPDADLRALLPGLDAPAAV</sequence>
<keyword evidence="3" id="KW-0560">Oxidoreductase</keyword>
<evidence type="ECO:0000313" key="7">
    <source>
        <dbReference type="Proteomes" id="UP001501414"/>
    </source>
</evidence>
<dbReference type="Gene3D" id="3.40.50.720">
    <property type="entry name" value="NAD(P)-binding Rossmann-like Domain"/>
    <property type="match status" value="1"/>
</dbReference>
<dbReference type="PANTHER" id="PTHR43765:SF2">
    <property type="entry name" value="2-DEHYDROPANTOATE 2-REDUCTASE"/>
    <property type="match status" value="1"/>
</dbReference>
<keyword evidence="7" id="KW-1185">Reference proteome</keyword>
<dbReference type="Pfam" id="PF08546">
    <property type="entry name" value="ApbA_C"/>
    <property type="match status" value="1"/>
</dbReference>
<dbReference type="PANTHER" id="PTHR43765">
    <property type="entry name" value="2-DEHYDROPANTOATE 2-REDUCTASE-RELATED"/>
    <property type="match status" value="1"/>
</dbReference>
<accession>A0ABN1Y1V9</accession>
<dbReference type="Proteomes" id="UP001501414">
    <property type="component" value="Unassembled WGS sequence"/>
</dbReference>
<dbReference type="InterPro" id="IPR036188">
    <property type="entry name" value="FAD/NAD-bd_sf"/>
</dbReference>
<evidence type="ECO:0000259" key="5">
    <source>
        <dbReference type="Pfam" id="PF08546"/>
    </source>
</evidence>
<proteinExistence type="inferred from homology"/>
<keyword evidence="2" id="KW-0521">NADP</keyword>
<protein>
    <submittedName>
        <fullName evidence="6">2-dehydropantoate 2-reductase N-terminal domain-containing protein</fullName>
    </submittedName>
</protein>
<dbReference type="SUPFAM" id="SSF48179">
    <property type="entry name" value="6-phosphogluconate dehydrogenase C-terminal domain-like"/>
    <property type="match status" value="1"/>
</dbReference>
<dbReference type="RefSeq" id="WP_344025819.1">
    <property type="nucleotide sequence ID" value="NZ_BAAAJK010000030.1"/>
</dbReference>
<evidence type="ECO:0000256" key="2">
    <source>
        <dbReference type="ARBA" id="ARBA00022857"/>
    </source>
</evidence>
<dbReference type="InterPro" id="IPR013332">
    <property type="entry name" value="KPR_N"/>
</dbReference>
<dbReference type="InterPro" id="IPR013752">
    <property type="entry name" value="KPA_reductase"/>
</dbReference>
<feature type="domain" description="Ketopantoate reductase N-terminal" evidence="4">
    <location>
        <begin position="5"/>
        <end position="157"/>
    </location>
</feature>
<dbReference type="EMBL" id="BAAAJK010000030">
    <property type="protein sequence ID" value="GAA1395589.1"/>
    <property type="molecule type" value="Genomic_DNA"/>
</dbReference>
<comment type="similarity">
    <text evidence="1">Belongs to the ketopantoate reductase family.</text>
</comment>
<dbReference type="Pfam" id="PF02558">
    <property type="entry name" value="ApbA"/>
    <property type="match status" value="1"/>
</dbReference>
<dbReference type="InterPro" id="IPR013328">
    <property type="entry name" value="6PGD_dom2"/>
</dbReference>
<dbReference type="SUPFAM" id="SSF51905">
    <property type="entry name" value="FAD/NAD(P)-binding domain"/>
    <property type="match status" value="1"/>
</dbReference>
<evidence type="ECO:0000313" key="6">
    <source>
        <dbReference type="EMBL" id="GAA1395589.1"/>
    </source>
</evidence>